<dbReference type="PANTHER" id="PTHR12110">
    <property type="entry name" value="HYDROXYPYRUVATE ISOMERASE"/>
    <property type="match status" value="1"/>
</dbReference>
<dbReference type="GO" id="GO:0050114">
    <property type="term" value="F:myo-inosose-2 dehydratase activity"/>
    <property type="evidence" value="ECO:0007669"/>
    <property type="project" value="UniProtKB-EC"/>
</dbReference>
<dbReference type="InterPro" id="IPR036237">
    <property type="entry name" value="Xyl_isomerase-like_sf"/>
</dbReference>
<comment type="caution">
    <text evidence="2">The sequence shown here is derived from an EMBL/GenBank/DDBJ whole genome shotgun (WGS) entry which is preliminary data.</text>
</comment>
<accession>A0A2H9T6Y4</accession>
<dbReference type="AlphaFoldDB" id="A0A2H9T6Y4"/>
<dbReference type="InterPro" id="IPR030823">
    <property type="entry name" value="IolE/MocC"/>
</dbReference>
<dbReference type="PANTHER" id="PTHR12110:SF41">
    <property type="entry name" value="INOSOSE DEHYDRATASE"/>
    <property type="match status" value="1"/>
</dbReference>
<organism evidence="2">
    <name type="scientific">invertebrate metagenome</name>
    <dbReference type="NCBI Taxonomy" id="1711999"/>
    <lineage>
        <taxon>unclassified sequences</taxon>
        <taxon>metagenomes</taxon>
        <taxon>organismal metagenomes</taxon>
    </lineage>
</organism>
<dbReference type="SUPFAM" id="SSF51658">
    <property type="entry name" value="Xylose isomerase-like"/>
    <property type="match status" value="1"/>
</dbReference>
<evidence type="ECO:0000259" key="1">
    <source>
        <dbReference type="Pfam" id="PF01261"/>
    </source>
</evidence>
<dbReference type="Gene3D" id="3.20.20.150">
    <property type="entry name" value="Divalent-metal-dependent TIM barrel enzymes"/>
    <property type="match status" value="1"/>
</dbReference>
<feature type="domain" description="Xylose isomerase-like TIM barrel" evidence="1">
    <location>
        <begin position="35"/>
        <end position="275"/>
    </location>
</feature>
<protein>
    <submittedName>
        <fullName evidence="2">Inosose dehydratase</fullName>
        <ecNumber evidence="2">4.2.1.44</ecNumber>
    </submittedName>
</protein>
<dbReference type="EC" id="4.2.1.44" evidence="2"/>
<proteinExistence type="predicted"/>
<sequence length="296" mass="32689">MSKVQLAISPLTWSNDDLPSLGGNISLETCLAGMHKAGFLGSEMGVKYPRTVQELKPKLEANGLQLASGWYSIELCARSVEEEIKAVQPHLALLKGCGCKVMVGGEVSNTVHGDINIPLANRVILTEKEWKEYGDKLTTFADYLLEQGIRLAFHHHVGTICETPQDLDLFLKYTGESVGLTFDTGHATYGGGDAAQLIRKLGHRIVHLHTKDIRLDVMKKARAHNDSFLTSVLDGVFTIPGDGDLNWQDIFAAVKEFDYEGWIVVEAEQDPAIAEPQTYADMAYKNLTTYIEQARL</sequence>
<dbReference type="NCBIfam" id="TIGR04379">
    <property type="entry name" value="myo_inos_iolE"/>
    <property type="match status" value="1"/>
</dbReference>
<dbReference type="InterPro" id="IPR050312">
    <property type="entry name" value="IolE/XylAMocC-like"/>
</dbReference>
<gene>
    <name evidence="2" type="primary">iolE_1</name>
    <name evidence="2" type="ORF">CI610_02072</name>
</gene>
<keyword evidence="2" id="KW-0456">Lyase</keyword>
<dbReference type="InterPro" id="IPR013022">
    <property type="entry name" value="Xyl_isomerase-like_TIM-brl"/>
</dbReference>
<evidence type="ECO:0000313" key="2">
    <source>
        <dbReference type="EMBL" id="PJE78976.1"/>
    </source>
</evidence>
<dbReference type="EMBL" id="NSIT01000110">
    <property type="protein sequence ID" value="PJE78976.1"/>
    <property type="molecule type" value="Genomic_DNA"/>
</dbReference>
<reference evidence="2" key="1">
    <citation type="journal article" date="2017" name="Appl. Environ. Microbiol.">
        <title>Molecular characterization of an Endozoicomonas-like organism causing infection in king scallop Pecten maximus L.</title>
        <authorList>
            <person name="Cano I."/>
            <person name="van Aerle R."/>
            <person name="Ross S."/>
            <person name="Verner-Jeffreys D.W."/>
            <person name="Paley R.K."/>
            <person name="Rimmer G."/>
            <person name="Ryder D."/>
            <person name="Hooper P."/>
            <person name="Stone D."/>
            <person name="Feist S.W."/>
        </authorList>
    </citation>
    <scope>NUCLEOTIDE SEQUENCE</scope>
</reference>
<name>A0A2H9T6Y4_9ZZZZ</name>
<dbReference type="Pfam" id="PF01261">
    <property type="entry name" value="AP_endonuc_2"/>
    <property type="match status" value="1"/>
</dbReference>